<dbReference type="NCBIfam" id="TIGR02273">
    <property type="entry name" value="16S_RimM"/>
    <property type="match status" value="1"/>
</dbReference>
<evidence type="ECO:0000256" key="3">
    <source>
        <dbReference type="ARBA" id="ARBA00022552"/>
    </source>
</evidence>
<dbReference type="Gene3D" id="2.40.30.60">
    <property type="entry name" value="RimM"/>
    <property type="match status" value="1"/>
</dbReference>
<dbReference type="GO" id="GO:0005840">
    <property type="term" value="C:ribosome"/>
    <property type="evidence" value="ECO:0007669"/>
    <property type="project" value="InterPro"/>
</dbReference>
<dbReference type="GO" id="GO:0042274">
    <property type="term" value="P:ribosomal small subunit biogenesis"/>
    <property type="evidence" value="ECO:0007669"/>
    <property type="project" value="UniProtKB-UniRule"/>
</dbReference>
<evidence type="ECO:0000256" key="4">
    <source>
        <dbReference type="ARBA" id="ARBA00023186"/>
    </source>
</evidence>
<evidence type="ECO:0000259" key="6">
    <source>
        <dbReference type="Pfam" id="PF01782"/>
    </source>
</evidence>
<dbReference type="SUPFAM" id="SSF50346">
    <property type="entry name" value="PRC-barrel domain"/>
    <property type="match status" value="1"/>
</dbReference>
<dbReference type="AlphaFoldDB" id="A0A1M5AWG1"/>
<comment type="function">
    <text evidence="5">An accessory protein needed during the final step in the assembly of 30S ribosomal subunit, possibly for assembly of the head region. Essential for efficient processing of 16S rRNA. May be needed both before and after RbfA during the maturation of 16S rRNA. It has affinity for free ribosomal 30S subunits but not for 70S ribosomes.</text>
</comment>
<dbReference type="HAMAP" id="MF_00014">
    <property type="entry name" value="Ribosome_mat_RimM"/>
    <property type="match status" value="1"/>
</dbReference>
<comment type="similarity">
    <text evidence="5">Belongs to the RimM family.</text>
</comment>
<keyword evidence="9" id="KW-1185">Reference proteome</keyword>
<evidence type="ECO:0000256" key="5">
    <source>
        <dbReference type="HAMAP-Rule" id="MF_00014"/>
    </source>
</evidence>
<keyword evidence="3 5" id="KW-0698">rRNA processing</keyword>
<dbReference type="RefSeq" id="WP_245793099.1">
    <property type="nucleotide sequence ID" value="NZ_FQUU01000009.1"/>
</dbReference>
<keyword evidence="2 5" id="KW-0690">Ribosome biogenesis</keyword>
<evidence type="ECO:0000313" key="8">
    <source>
        <dbReference type="EMBL" id="SHF34559.1"/>
    </source>
</evidence>
<dbReference type="Gene3D" id="2.30.30.240">
    <property type="entry name" value="PRC-barrel domain"/>
    <property type="match status" value="1"/>
</dbReference>
<gene>
    <name evidence="5" type="primary">rimM</name>
    <name evidence="8" type="ORF">SAMN02745131_02382</name>
</gene>
<evidence type="ECO:0000259" key="7">
    <source>
        <dbReference type="Pfam" id="PF24986"/>
    </source>
</evidence>
<dbReference type="GO" id="GO:0006364">
    <property type="term" value="P:rRNA processing"/>
    <property type="evidence" value="ECO:0007669"/>
    <property type="project" value="UniProtKB-UniRule"/>
</dbReference>
<dbReference type="PANTHER" id="PTHR33692">
    <property type="entry name" value="RIBOSOME MATURATION FACTOR RIMM"/>
    <property type="match status" value="1"/>
</dbReference>
<dbReference type="InterPro" id="IPR011033">
    <property type="entry name" value="PRC_barrel-like_sf"/>
</dbReference>
<name>A0A1M5AWG1_9BACT</name>
<evidence type="ECO:0000256" key="2">
    <source>
        <dbReference type="ARBA" id="ARBA00022517"/>
    </source>
</evidence>
<sequence>MPVFTCLHERSPYFLPIFANCMTEYFKIGKLVAAFGLTGELILKHNLGKKTSLKDLKAIFIEEKKESFIPWFIERTRIKNEEEIYIKLESVSSREAAIRLTQKEVWLPEADFKKFAASSSPINLLGYEIVEEGNILGKILEVIEQPHQLLCRIEVKGKEALIPLHEETIVKIDKKKQQVIVELPPGLLEIYL</sequence>
<organism evidence="8 9">
    <name type="scientific">Flavisolibacter ginsengisoli DSM 18119</name>
    <dbReference type="NCBI Taxonomy" id="1121884"/>
    <lineage>
        <taxon>Bacteria</taxon>
        <taxon>Pseudomonadati</taxon>
        <taxon>Bacteroidota</taxon>
        <taxon>Chitinophagia</taxon>
        <taxon>Chitinophagales</taxon>
        <taxon>Chitinophagaceae</taxon>
        <taxon>Flavisolibacter</taxon>
    </lineage>
</organism>
<dbReference type="GO" id="GO:0005737">
    <property type="term" value="C:cytoplasm"/>
    <property type="evidence" value="ECO:0007669"/>
    <property type="project" value="UniProtKB-SubCell"/>
</dbReference>
<dbReference type="InterPro" id="IPR011961">
    <property type="entry name" value="RimM"/>
</dbReference>
<protein>
    <recommendedName>
        <fullName evidence="5">Ribosome maturation factor RimM</fullName>
    </recommendedName>
</protein>
<dbReference type="Proteomes" id="UP000184048">
    <property type="component" value="Unassembled WGS sequence"/>
</dbReference>
<dbReference type="PANTHER" id="PTHR33692:SF1">
    <property type="entry name" value="RIBOSOME MATURATION FACTOR RIMM"/>
    <property type="match status" value="1"/>
</dbReference>
<comment type="subunit">
    <text evidence="5">Binds ribosomal protein uS19.</text>
</comment>
<dbReference type="SUPFAM" id="SSF50447">
    <property type="entry name" value="Translation proteins"/>
    <property type="match status" value="1"/>
</dbReference>
<dbReference type="STRING" id="1121884.SAMN02745131_02382"/>
<evidence type="ECO:0000256" key="1">
    <source>
        <dbReference type="ARBA" id="ARBA00022490"/>
    </source>
</evidence>
<keyword evidence="4 5" id="KW-0143">Chaperone</keyword>
<accession>A0A1M5AWG1</accession>
<reference evidence="8 9" key="1">
    <citation type="submission" date="2016-11" db="EMBL/GenBank/DDBJ databases">
        <authorList>
            <person name="Jaros S."/>
            <person name="Januszkiewicz K."/>
            <person name="Wedrychowicz H."/>
        </authorList>
    </citation>
    <scope>NUCLEOTIDE SEQUENCE [LARGE SCALE GENOMIC DNA]</scope>
    <source>
        <strain evidence="8 9">DSM 18119</strain>
    </source>
</reference>
<feature type="domain" description="RimM N-terminal" evidence="6">
    <location>
        <begin position="28"/>
        <end position="110"/>
    </location>
</feature>
<comment type="domain">
    <text evidence="5">The PRC barrel domain binds ribosomal protein uS19.</text>
</comment>
<comment type="subcellular location">
    <subcellularLocation>
        <location evidence="5">Cytoplasm</location>
    </subcellularLocation>
</comment>
<keyword evidence="1 5" id="KW-0963">Cytoplasm</keyword>
<dbReference type="EMBL" id="FQUU01000009">
    <property type="protein sequence ID" value="SHF34559.1"/>
    <property type="molecule type" value="Genomic_DNA"/>
</dbReference>
<dbReference type="InterPro" id="IPR009000">
    <property type="entry name" value="Transl_B-barrel_sf"/>
</dbReference>
<dbReference type="Pfam" id="PF01782">
    <property type="entry name" value="RimM"/>
    <property type="match status" value="1"/>
</dbReference>
<dbReference type="InterPro" id="IPR056792">
    <property type="entry name" value="PRC_RimM"/>
</dbReference>
<dbReference type="InterPro" id="IPR002676">
    <property type="entry name" value="RimM_N"/>
</dbReference>
<feature type="domain" description="Ribosome maturation factor RimM PRC barrel" evidence="7">
    <location>
        <begin position="123"/>
        <end position="187"/>
    </location>
</feature>
<evidence type="ECO:0000313" key="9">
    <source>
        <dbReference type="Proteomes" id="UP000184048"/>
    </source>
</evidence>
<dbReference type="GO" id="GO:0043022">
    <property type="term" value="F:ribosome binding"/>
    <property type="evidence" value="ECO:0007669"/>
    <property type="project" value="InterPro"/>
</dbReference>
<dbReference type="InterPro" id="IPR036976">
    <property type="entry name" value="RimM_N_sf"/>
</dbReference>
<dbReference type="Pfam" id="PF24986">
    <property type="entry name" value="PRC_RimM"/>
    <property type="match status" value="1"/>
</dbReference>
<proteinExistence type="inferred from homology"/>